<name>A0A1U7NGJ0_9FIRM</name>
<keyword evidence="2" id="KW-1185">Reference proteome</keyword>
<evidence type="ECO:0000313" key="2">
    <source>
        <dbReference type="Proteomes" id="UP000186341"/>
    </source>
</evidence>
<reference evidence="1 2" key="1">
    <citation type="submission" date="2016-11" db="EMBL/GenBank/DDBJ databases">
        <title>Description of two novel members of the family Erysipelotrichaceae: Ileibacterium lipovorans gen. nov., sp. nov. and Dubosiella newyorkensis, gen. nov., sp. nov.</title>
        <authorList>
            <person name="Cox L.M."/>
            <person name="Sohn J."/>
            <person name="Tyrrell K.L."/>
            <person name="Citron D.M."/>
            <person name="Lawson P.A."/>
            <person name="Patel N.B."/>
            <person name="Iizumi T."/>
            <person name="Perez-Perez G.I."/>
            <person name="Goldstein E.J."/>
            <person name="Blaser M.J."/>
        </authorList>
    </citation>
    <scope>NUCLEOTIDE SEQUENCE [LARGE SCALE GENOMIC DNA]</scope>
    <source>
        <strain evidence="1 2">NYU-BL-A3</strain>
    </source>
</reference>
<proteinExistence type="predicted"/>
<protein>
    <submittedName>
        <fullName evidence="1">Uncharacterized protein</fullName>
    </submittedName>
</protein>
<dbReference type="Proteomes" id="UP000186341">
    <property type="component" value="Unassembled WGS sequence"/>
</dbReference>
<evidence type="ECO:0000313" key="1">
    <source>
        <dbReference type="EMBL" id="OLU40141.1"/>
    </source>
</evidence>
<accession>A0A1U7NGJ0</accession>
<comment type="caution">
    <text evidence="1">The sequence shown here is derived from an EMBL/GenBank/DDBJ whole genome shotgun (WGS) entry which is preliminary data.</text>
</comment>
<sequence>MQVFQQLKEILLKTCSHSIIVFLGSWDMQKARSIFENLTDEDTILFLEPYLDLAAFISIFVQTEPVLSASIISAASKYYFGPGNEVHSIKPIQL</sequence>
<organism evidence="1 2">
    <name type="scientific">Ileibacterium valens</name>
    <dbReference type="NCBI Taxonomy" id="1862668"/>
    <lineage>
        <taxon>Bacteria</taxon>
        <taxon>Bacillati</taxon>
        <taxon>Bacillota</taxon>
        <taxon>Erysipelotrichia</taxon>
        <taxon>Erysipelotrichales</taxon>
        <taxon>Erysipelotrichaceae</taxon>
        <taxon>Ileibacterium</taxon>
    </lineage>
</organism>
<dbReference type="EMBL" id="MPJW01000116">
    <property type="protein sequence ID" value="OLU40141.1"/>
    <property type="molecule type" value="Genomic_DNA"/>
</dbReference>
<dbReference type="AlphaFoldDB" id="A0A1U7NGJ0"/>
<gene>
    <name evidence="1" type="ORF">BO222_05670</name>
</gene>